<accession>A0A415E0N9</accession>
<keyword evidence="4" id="KW-1185">Reference proteome</keyword>
<dbReference type="Proteomes" id="UP000284841">
    <property type="component" value="Unassembled WGS sequence"/>
</dbReference>
<feature type="transmembrane region" description="Helical" evidence="1">
    <location>
        <begin position="6"/>
        <end position="26"/>
    </location>
</feature>
<reference evidence="3 4" key="1">
    <citation type="submission" date="2018-08" db="EMBL/GenBank/DDBJ databases">
        <title>A genome reference for cultivated species of the human gut microbiota.</title>
        <authorList>
            <person name="Zou Y."/>
            <person name="Xue W."/>
            <person name="Luo G."/>
        </authorList>
    </citation>
    <scope>NUCLEOTIDE SEQUENCE [LARGE SCALE GENOMIC DNA]</scope>
    <source>
        <strain evidence="3 4">AM07-24</strain>
    </source>
</reference>
<proteinExistence type="predicted"/>
<evidence type="ECO:0000313" key="3">
    <source>
        <dbReference type="EMBL" id="RHJ87186.1"/>
    </source>
</evidence>
<organism evidence="3 4">
    <name type="scientific">Emergencia timonensis</name>
    <dbReference type="NCBI Taxonomy" id="1776384"/>
    <lineage>
        <taxon>Bacteria</taxon>
        <taxon>Bacillati</taxon>
        <taxon>Bacillota</taxon>
        <taxon>Clostridia</taxon>
        <taxon>Peptostreptococcales</taxon>
        <taxon>Anaerovoracaceae</taxon>
        <taxon>Emergencia</taxon>
    </lineage>
</organism>
<dbReference type="OrthoDB" id="307864at2"/>
<dbReference type="AlphaFoldDB" id="A0A415E0N9"/>
<sequence length="132" mass="14885">MIKKKVLKYISIVIVVLLFFFAFLFIKQKNEIDHLQFTAVDMTQIADGTYCGEEQTTLVKAAVTVTVKDHQIQNITLIEHDNGLGQKAEKIVKTMINNNTYDVDAVSSATISSQVIKRAVNDALDRRQLVKE</sequence>
<keyword evidence="1" id="KW-1133">Transmembrane helix</keyword>
<dbReference type="EMBL" id="QRMS01000003">
    <property type="protein sequence ID" value="RHJ87186.1"/>
    <property type="molecule type" value="Genomic_DNA"/>
</dbReference>
<dbReference type="Pfam" id="PF04205">
    <property type="entry name" value="FMN_bind"/>
    <property type="match status" value="1"/>
</dbReference>
<keyword evidence="1" id="KW-0472">Membrane</keyword>
<dbReference type="SMART" id="SM00900">
    <property type="entry name" value="FMN_bind"/>
    <property type="match status" value="1"/>
</dbReference>
<dbReference type="Gene3D" id="3.90.1010.20">
    <property type="match status" value="1"/>
</dbReference>
<protein>
    <submittedName>
        <fullName evidence="3">FMN-binding protein</fullName>
    </submittedName>
</protein>
<gene>
    <name evidence="3" type="ORF">DW099_10810</name>
</gene>
<dbReference type="InterPro" id="IPR007329">
    <property type="entry name" value="FMN-bd"/>
</dbReference>
<evidence type="ECO:0000259" key="2">
    <source>
        <dbReference type="SMART" id="SM00900"/>
    </source>
</evidence>
<comment type="caution">
    <text evidence="3">The sequence shown here is derived from an EMBL/GenBank/DDBJ whole genome shotgun (WGS) entry which is preliminary data.</text>
</comment>
<name>A0A415E0N9_9FIRM</name>
<dbReference type="GO" id="GO:0016020">
    <property type="term" value="C:membrane"/>
    <property type="evidence" value="ECO:0007669"/>
    <property type="project" value="InterPro"/>
</dbReference>
<dbReference type="RefSeq" id="WP_118335713.1">
    <property type="nucleotide sequence ID" value="NZ_AP025567.1"/>
</dbReference>
<dbReference type="GO" id="GO:0010181">
    <property type="term" value="F:FMN binding"/>
    <property type="evidence" value="ECO:0007669"/>
    <property type="project" value="InterPro"/>
</dbReference>
<dbReference type="STRING" id="1776384.GCA_900086585_00640"/>
<evidence type="ECO:0000313" key="4">
    <source>
        <dbReference type="Proteomes" id="UP000284841"/>
    </source>
</evidence>
<evidence type="ECO:0000256" key="1">
    <source>
        <dbReference type="SAM" id="Phobius"/>
    </source>
</evidence>
<keyword evidence="1" id="KW-0812">Transmembrane</keyword>
<feature type="domain" description="FMN-binding" evidence="2">
    <location>
        <begin position="59"/>
        <end position="127"/>
    </location>
</feature>